<feature type="region of interest" description="Disordered" evidence="1">
    <location>
        <begin position="126"/>
        <end position="152"/>
    </location>
</feature>
<sequence>MMEQTLDSLIQMFEWFSLPSSNICSMYLPTLTHTQIYTHVFVRVTKPLAFMGIHLEDVGKGQRGSNEIASGLYKFFTFSEIGYTTDKKQLIFWSDNCGGQNKNQAVVLSTGITKTNSEKLQDMMETPVPLSAEKKKDIGAMPPYLAGDSKPR</sequence>
<protein>
    <submittedName>
        <fullName evidence="2">Uncharacterized protein</fullName>
    </submittedName>
</protein>
<comment type="caution">
    <text evidence="2">The sequence shown here is derived from an EMBL/GenBank/DDBJ whole genome shotgun (WGS) entry which is preliminary data.</text>
</comment>
<keyword evidence="3" id="KW-1185">Reference proteome</keyword>
<dbReference type="OrthoDB" id="6611988at2759"/>
<dbReference type="EMBL" id="CAJOBZ010000011">
    <property type="protein sequence ID" value="CAF4832856.1"/>
    <property type="molecule type" value="Genomic_DNA"/>
</dbReference>
<evidence type="ECO:0000313" key="2">
    <source>
        <dbReference type="EMBL" id="CAF4832856.1"/>
    </source>
</evidence>
<name>A0A821QXT6_9NEOP</name>
<accession>A0A821QXT6</accession>
<evidence type="ECO:0000256" key="1">
    <source>
        <dbReference type="SAM" id="MobiDB-lite"/>
    </source>
</evidence>
<organism evidence="2 3">
    <name type="scientific">Pieris macdunnoughi</name>
    <dbReference type="NCBI Taxonomy" id="345717"/>
    <lineage>
        <taxon>Eukaryota</taxon>
        <taxon>Metazoa</taxon>
        <taxon>Ecdysozoa</taxon>
        <taxon>Arthropoda</taxon>
        <taxon>Hexapoda</taxon>
        <taxon>Insecta</taxon>
        <taxon>Pterygota</taxon>
        <taxon>Neoptera</taxon>
        <taxon>Endopterygota</taxon>
        <taxon>Lepidoptera</taxon>
        <taxon>Glossata</taxon>
        <taxon>Ditrysia</taxon>
        <taxon>Papilionoidea</taxon>
        <taxon>Pieridae</taxon>
        <taxon>Pierinae</taxon>
        <taxon>Pieris</taxon>
    </lineage>
</organism>
<dbReference type="AlphaFoldDB" id="A0A821QXT6"/>
<dbReference type="Proteomes" id="UP000663880">
    <property type="component" value="Unassembled WGS sequence"/>
</dbReference>
<reference evidence="2" key="1">
    <citation type="submission" date="2021-02" db="EMBL/GenBank/DDBJ databases">
        <authorList>
            <person name="Steward A R."/>
        </authorList>
    </citation>
    <scope>NUCLEOTIDE SEQUENCE</scope>
</reference>
<gene>
    <name evidence="2" type="ORF">PMACD_LOCUS5470</name>
</gene>
<evidence type="ECO:0000313" key="3">
    <source>
        <dbReference type="Proteomes" id="UP000663880"/>
    </source>
</evidence>
<proteinExistence type="predicted"/>